<dbReference type="Gene3D" id="1.10.1200.10">
    <property type="entry name" value="ACP-like"/>
    <property type="match status" value="1"/>
</dbReference>
<dbReference type="PROSITE" id="PS50075">
    <property type="entry name" value="CARRIER"/>
    <property type="match status" value="1"/>
</dbReference>
<dbReference type="EMBL" id="QGMZ01000058">
    <property type="protein sequence ID" value="PWR69625.1"/>
    <property type="molecule type" value="Genomic_DNA"/>
</dbReference>
<dbReference type="RefSeq" id="WP_109942384.1">
    <property type="nucleotide sequence ID" value="NZ_CP176366.1"/>
</dbReference>
<dbReference type="Pfam" id="PF00550">
    <property type="entry name" value="PP-binding"/>
    <property type="match status" value="1"/>
</dbReference>
<name>A0A2V2MU02_9EURY</name>
<comment type="caution">
    <text evidence="2">The sequence shown here is derived from an EMBL/GenBank/DDBJ whole genome shotgun (WGS) entry which is preliminary data.</text>
</comment>
<dbReference type="InterPro" id="IPR036736">
    <property type="entry name" value="ACP-like_sf"/>
</dbReference>
<evidence type="ECO:0000313" key="3">
    <source>
        <dbReference type="Proteomes" id="UP000245934"/>
    </source>
</evidence>
<gene>
    <name evidence="2" type="ORF">DLD82_17280</name>
</gene>
<evidence type="ECO:0000259" key="1">
    <source>
        <dbReference type="PROSITE" id="PS50075"/>
    </source>
</evidence>
<reference evidence="2 3" key="1">
    <citation type="submission" date="2018-05" db="EMBL/GenBank/DDBJ databases">
        <title>Draft genome of Methanospirillum stamsii Pt1.</title>
        <authorList>
            <person name="Dueholm M.S."/>
            <person name="Nielsen P.H."/>
            <person name="Bakmann L.F."/>
            <person name="Otzen D.E."/>
        </authorList>
    </citation>
    <scope>NUCLEOTIDE SEQUENCE [LARGE SCALE GENOMIC DNA]</scope>
    <source>
        <strain evidence="2 3">Pt1</strain>
    </source>
</reference>
<feature type="domain" description="Carrier" evidence="1">
    <location>
        <begin position="2"/>
        <end position="79"/>
    </location>
</feature>
<dbReference type="Proteomes" id="UP000245934">
    <property type="component" value="Unassembled WGS sequence"/>
</dbReference>
<dbReference type="InterPro" id="IPR009081">
    <property type="entry name" value="PP-bd_ACP"/>
</dbReference>
<sequence length="79" mass="9164">MNHVEEQVKKIVEDIYKKKNGGAFQISKSTSLRNDLGFDSFDLAELTVKIEDLFGIDIFENRIVDTFEQIINELTNLRE</sequence>
<keyword evidence="3" id="KW-1185">Reference proteome</keyword>
<proteinExistence type="predicted"/>
<organism evidence="2 3">
    <name type="scientific">Methanospirillum stamsii</name>
    <dbReference type="NCBI Taxonomy" id="1277351"/>
    <lineage>
        <taxon>Archaea</taxon>
        <taxon>Methanobacteriati</taxon>
        <taxon>Methanobacteriota</taxon>
        <taxon>Stenosarchaea group</taxon>
        <taxon>Methanomicrobia</taxon>
        <taxon>Methanomicrobiales</taxon>
        <taxon>Methanospirillaceae</taxon>
        <taxon>Methanospirillum</taxon>
    </lineage>
</organism>
<accession>A0A2V2MU02</accession>
<evidence type="ECO:0000313" key="2">
    <source>
        <dbReference type="EMBL" id="PWR69625.1"/>
    </source>
</evidence>
<dbReference type="AlphaFoldDB" id="A0A2V2MU02"/>
<protein>
    <submittedName>
        <fullName evidence="2">Acyl carrier protein</fullName>
    </submittedName>
</protein>
<dbReference type="SUPFAM" id="SSF47336">
    <property type="entry name" value="ACP-like"/>
    <property type="match status" value="1"/>
</dbReference>
<dbReference type="GeneID" id="97609325"/>